<dbReference type="PROSITE" id="PS50011">
    <property type="entry name" value="PROTEIN_KINASE_DOM"/>
    <property type="match status" value="1"/>
</dbReference>
<keyword evidence="3 7" id="KW-0418">Kinase</keyword>
<evidence type="ECO:0000313" key="7">
    <source>
        <dbReference type="EMBL" id="QSG15188.1"/>
    </source>
</evidence>
<name>A0A897NQY3_9EURY</name>
<dbReference type="SUPFAM" id="SSF48371">
    <property type="entry name" value="ARM repeat"/>
    <property type="match status" value="1"/>
</dbReference>
<feature type="region of interest" description="Disordered" evidence="5">
    <location>
        <begin position="105"/>
        <end position="198"/>
    </location>
</feature>
<evidence type="ECO:0000256" key="1">
    <source>
        <dbReference type="ARBA" id="ARBA00022679"/>
    </source>
</evidence>
<keyword evidence="7" id="KW-0723">Serine/threonine-protein kinase</keyword>
<reference evidence="7 8" key="1">
    <citation type="submission" date="2020-11" db="EMBL/GenBank/DDBJ databases">
        <title>Carbohydrate-dependent, anaerobic sulfur respiration: A novel catabolism in halophilic archaea.</title>
        <authorList>
            <person name="Sorokin D.Y."/>
            <person name="Messina E."/>
            <person name="Smedile F."/>
            <person name="La Cono V."/>
            <person name="Hallsworth J.E."/>
            <person name="Yakimov M.M."/>
        </authorList>
    </citation>
    <scope>NUCLEOTIDE SEQUENCE [LARGE SCALE GENOMIC DNA]</scope>
    <source>
        <strain evidence="7 8">HSR-Est</strain>
    </source>
</reference>
<dbReference type="InterPro" id="IPR011989">
    <property type="entry name" value="ARM-like"/>
</dbReference>
<dbReference type="EMBL" id="CP064791">
    <property type="protein sequence ID" value="QSG15188.1"/>
    <property type="molecule type" value="Genomic_DNA"/>
</dbReference>
<dbReference type="RefSeq" id="WP_229120453.1">
    <property type="nucleotide sequence ID" value="NZ_CP064791.1"/>
</dbReference>
<dbReference type="GeneID" id="68858298"/>
<dbReference type="InterPro" id="IPR011009">
    <property type="entry name" value="Kinase-like_dom_sf"/>
</dbReference>
<proteinExistence type="predicted"/>
<dbReference type="Proteomes" id="UP000663292">
    <property type="component" value="Chromosome"/>
</dbReference>
<feature type="domain" description="Protein kinase" evidence="6">
    <location>
        <begin position="216"/>
        <end position="472"/>
    </location>
</feature>
<dbReference type="Gene3D" id="1.10.510.10">
    <property type="entry name" value="Transferase(Phosphotransferase) domain 1"/>
    <property type="match status" value="1"/>
</dbReference>
<keyword evidence="2" id="KW-0547">Nucleotide-binding</keyword>
<dbReference type="SUPFAM" id="SSF56112">
    <property type="entry name" value="Protein kinase-like (PK-like)"/>
    <property type="match status" value="1"/>
</dbReference>
<dbReference type="Gene3D" id="1.25.10.10">
    <property type="entry name" value="Leucine-rich Repeat Variant"/>
    <property type="match status" value="1"/>
</dbReference>
<evidence type="ECO:0000256" key="3">
    <source>
        <dbReference type="ARBA" id="ARBA00022777"/>
    </source>
</evidence>
<dbReference type="SMART" id="SM00220">
    <property type="entry name" value="S_TKc"/>
    <property type="match status" value="1"/>
</dbReference>
<sequence length="478" mass="52906">MSSADSEAVRTMLADIIADPERGQQALPRLVGRLDSDDRTVRIGAACGLCLIASEDPGSVEYTVRRLVDRLDDDVARPESILALEYLMTQFPERVDETLQELREQRDEEPLQYTRQGGFVRSGYFQPGEPSRDDVGRVRHPGGADSGSGLVYGQADERGDERAPGWENSDENSQSEPGSDTDEEAPGGSSETARQRVKRLHERVESIVEQSRFDQLMVLTGEVPGRYAHAYPVLATHGGREQALSLRLFYQPTENRQTFQRRLAGAIEQWGRIDHEHVVSLYDSGTRPEPWVASQHVEATLRAGLPDWNVSEIVGTVARLADGLATLHQRDIVHGGIDPESVAVELETEAGQRARLDNIGLLTVYRWFVDPSTCLDPRFAAPEYFDASFGGVDQATDIYQLGAILYYLLAGEPPYDGSYADVRTRVPGETRPTPPSEAAAVPAFLDGIVSKALARQKLTRYETAVAFQQDLLDARERI</sequence>
<evidence type="ECO:0000256" key="2">
    <source>
        <dbReference type="ARBA" id="ARBA00022741"/>
    </source>
</evidence>
<keyword evidence="4" id="KW-0067">ATP-binding</keyword>
<evidence type="ECO:0000256" key="4">
    <source>
        <dbReference type="ARBA" id="ARBA00022840"/>
    </source>
</evidence>
<protein>
    <submittedName>
        <fullName evidence="7">Membrane associated serine/threonine protein kinase</fullName>
    </submittedName>
</protein>
<organism evidence="7 8">
    <name type="scientific">Halapricum desulfuricans</name>
    <dbReference type="NCBI Taxonomy" id="2841257"/>
    <lineage>
        <taxon>Archaea</taxon>
        <taxon>Methanobacteriati</taxon>
        <taxon>Methanobacteriota</taxon>
        <taxon>Stenosarchaea group</taxon>
        <taxon>Halobacteria</taxon>
        <taxon>Halobacteriales</taxon>
        <taxon>Haloarculaceae</taxon>
        <taxon>Halapricum</taxon>
    </lineage>
</organism>
<dbReference type="InterPro" id="IPR000719">
    <property type="entry name" value="Prot_kinase_dom"/>
</dbReference>
<keyword evidence="8" id="KW-1185">Reference proteome</keyword>
<evidence type="ECO:0000256" key="5">
    <source>
        <dbReference type="SAM" id="MobiDB-lite"/>
    </source>
</evidence>
<keyword evidence="1" id="KW-0808">Transferase</keyword>
<evidence type="ECO:0000259" key="6">
    <source>
        <dbReference type="PROSITE" id="PS50011"/>
    </source>
</evidence>
<gene>
    <name evidence="7" type="primary">sPS1</name>
    <name evidence="7" type="ORF">HSEST_1664</name>
</gene>
<dbReference type="AlphaFoldDB" id="A0A897NQY3"/>
<dbReference type="GO" id="GO:0005524">
    <property type="term" value="F:ATP binding"/>
    <property type="evidence" value="ECO:0007669"/>
    <property type="project" value="UniProtKB-KW"/>
</dbReference>
<feature type="compositionally biased region" description="Basic and acidic residues" evidence="5">
    <location>
        <begin position="155"/>
        <end position="164"/>
    </location>
</feature>
<dbReference type="Pfam" id="PF00069">
    <property type="entry name" value="Pkinase"/>
    <property type="match status" value="1"/>
</dbReference>
<dbReference type="GO" id="GO:0004674">
    <property type="term" value="F:protein serine/threonine kinase activity"/>
    <property type="evidence" value="ECO:0007669"/>
    <property type="project" value="UniProtKB-KW"/>
</dbReference>
<dbReference type="InterPro" id="IPR016024">
    <property type="entry name" value="ARM-type_fold"/>
</dbReference>
<accession>A0A897NQY3</accession>
<dbReference type="PANTHER" id="PTHR43289">
    <property type="entry name" value="MITOGEN-ACTIVATED PROTEIN KINASE KINASE KINASE 20-RELATED"/>
    <property type="match status" value="1"/>
</dbReference>
<evidence type="ECO:0000313" key="8">
    <source>
        <dbReference type="Proteomes" id="UP000663292"/>
    </source>
</evidence>
<dbReference type="PANTHER" id="PTHR43289:SF6">
    <property type="entry name" value="SERINE_THREONINE-PROTEIN KINASE NEKL-3"/>
    <property type="match status" value="1"/>
</dbReference>